<proteinExistence type="predicted"/>
<keyword evidence="1" id="KW-0732">Signal</keyword>
<sequence>MCFYSKPGVRVIFLSLLLLTLASCQPPLKDSSQATLLQTPTLHLLVSPAQIPVETPLTMTIETRSALVKVHGELRGVSMYMGRIPLQWRQAEVTAERETAIWTAEFFLGACSDPDMQWQLDLWLDYADGRREMQSVQFSSSWR</sequence>
<feature type="signal peptide" evidence="1">
    <location>
        <begin position="1"/>
        <end position="24"/>
    </location>
</feature>
<evidence type="ECO:0000313" key="3">
    <source>
        <dbReference type="Proteomes" id="UP000659697"/>
    </source>
</evidence>
<evidence type="ECO:0000313" key="2">
    <source>
        <dbReference type="EMBL" id="GHG71562.1"/>
    </source>
</evidence>
<accession>A0ABQ3L0K3</accession>
<dbReference type="Proteomes" id="UP000659697">
    <property type="component" value="Unassembled WGS sequence"/>
</dbReference>
<reference evidence="3" key="1">
    <citation type="journal article" date="2019" name="Int. J. Syst. Evol. Microbiol.">
        <title>The Global Catalogue of Microorganisms (GCM) 10K type strain sequencing project: providing services to taxonomists for standard genome sequencing and annotation.</title>
        <authorList>
            <consortium name="The Broad Institute Genomics Platform"/>
            <consortium name="The Broad Institute Genome Sequencing Center for Infectious Disease"/>
            <person name="Wu L."/>
            <person name="Ma J."/>
        </authorList>
    </citation>
    <scope>NUCLEOTIDE SEQUENCE [LARGE SCALE GENOMIC DNA]</scope>
    <source>
        <strain evidence="3">CGMCC 1.7003</strain>
    </source>
</reference>
<gene>
    <name evidence="2" type="ORF">GCM10010919_23030</name>
</gene>
<evidence type="ECO:0000256" key="1">
    <source>
        <dbReference type="SAM" id="SignalP"/>
    </source>
</evidence>
<keyword evidence="3" id="KW-1185">Reference proteome</keyword>
<dbReference type="EMBL" id="BNAO01000005">
    <property type="protein sequence ID" value="GHG71562.1"/>
    <property type="molecule type" value="Genomic_DNA"/>
</dbReference>
<feature type="chain" id="PRO_5047282059" evidence="1">
    <location>
        <begin position="25"/>
        <end position="143"/>
    </location>
</feature>
<dbReference type="RefSeq" id="WP_229833545.1">
    <property type="nucleotide sequence ID" value="NZ_BNAO01000005.1"/>
</dbReference>
<name>A0ABQ3L0K3_9ALTE</name>
<protein>
    <submittedName>
        <fullName evidence="2">Uncharacterized protein</fullName>
    </submittedName>
</protein>
<comment type="caution">
    <text evidence="2">The sequence shown here is derived from an EMBL/GenBank/DDBJ whole genome shotgun (WGS) entry which is preliminary data.</text>
</comment>
<organism evidence="2 3">
    <name type="scientific">Alishewanella longhuensis</name>
    <dbReference type="NCBI Taxonomy" id="1091037"/>
    <lineage>
        <taxon>Bacteria</taxon>
        <taxon>Pseudomonadati</taxon>
        <taxon>Pseudomonadota</taxon>
        <taxon>Gammaproteobacteria</taxon>
        <taxon>Alteromonadales</taxon>
        <taxon>Alteromonadaceae</taxon>
        <taxon>Alishewanella</taxon>
    </lineage>
</organism>
<dbReference type="PROSITE" id="PS51257">
    <property type="entry name" value="PROKAR_LIPOPROTEIN"/>
    <property type="match status" value="1"/>
</dbReference>